<dbReference type="EMBL" id="JANPWB010000010">
    <property type="protein sequence ID" value="KAJ1139096.1"/>
    <property type="molecule type" value="Genomic_DNA"/>
</dbReference>
<keyword evidence="3" id="KW-1185">Reference proteome</keyword>
<comment type="caution">
    <text evidence="2">The sequence shown here is derived from an EMBL/GenBank/DDBJ whole genome shotgun (WGS) entry which is preliminary data.</text>
</comment>
<protein>
    <submittedName>
        <fullName evidence="2">Uncharacterized protein</fullName>
    </submittedName>
</protein>
<name>A0AAV7QF02_PLEWA</name>
<feature type="compositionally biased region" description="Basic and acidic residues" evidence="1">
    <location>
        <begin position="176"/>
        <end position="188"/>
    </location>
</feature>
<evidence type="ECO:0000256" key="1">
    <source>
        <dbReference type="SAM" id="MobiDB-lite"/>
    </source>
</evidence>
<dbReference type="AlphaFoldDB" id="A0AAV7QF02"/>
<feature type="region of interest" description="Disordered" evidence="1">
    <location>
        <begin position="1"/>
        <end position="69"/>
    </location>
</feature>
<organism evidence="2 3">
    <name type="scientific">Pleurodeles waltl</name>
    <name type="common">Iberian ribbed newt</name>
    <dbReference type="NCBI Taxonomy" id="8319"/>
    <lineage>
        <taxon>Eukaryota</taxon>
        <taxon>Metazoa</taxon>
        <taxon>Chordata</taxon>
        <taxon>Craniata</taxon>
        <taxon>Vertebrata</taxon>
        <taxon>Euteleostomi</taxon>
        <taxon>Amphibia</taxon>
        <taxon>Batrachia</taxon>
        <taxon>Caudata</taxon>
        <taxon>Salamandroidea</taxon>
        <taxon>Salamandridae</taxon>
        <taxon>Pleurodelinae</taxon>
        <taxon>Pleurodeles</taxon>
    </lineage>
</organism>
<evidence type="ECO:0000313" key="2">
    <source>
        <dbReference type="EMBL" id="KAJ1139096.1"/>
    </source>
</evidence>
<proteinExistence type="predicted"/>
<gene>
    <name evidence="2" type="ORF">NDU88_005473</name>
</gene>
<sequence>MLGPWARRSPGGVVARFTPGARSQPPGARVSRSLAPAATQTRESPPERHVSLPDQRVPDSRGAGRREDPVRRWCCFQAGGLGCQSPAPAVPAPSVAARFAAAVPTAPLLRTWGAQSRPRRSPGRTQRPRSRRSRQQASPQPRVRQDATSRSAILILSLRPRSAPAPRNVSTPVSEISREFRSPWEHLG</sequence>
<dbReference type="Proteomes" id="UP001066276">
    <property type="component" value="Chromosome 6"/>
</dbReference>
<accession>A0AAV7QF02</accession>
<feature type="compositionally biased region" description="Basic residues" evidence="1">
    <location>
        <begin position="117"/>
        <end position="134"/>
    </location>
</feature>
<feature type="region of interest" description="Disordered" evidence="1">
    <location>
        <begin position="110"/>
        <end position="188"/>
    </location>
</feature>
<evidence type="ECO:0000313" key="3">
    <source>
        <dbReference type="Proteomes" id="UP001066276"/>
    </source>
</evidence>
<reference evidence="2" key="1">
    <citation type="journal article" date="2022" name="bioRxiv">
        <title>Sequencing and chromosome-scale assembly of the giantPleurodeles waltlgenome.</title>
        <authorList>
            <person name="Brown T."/>
            <person name="Elewa A."/>
            <person name="Iarovenko S."/>
            <person name="Subramanian E."/>
            <person name="Araus A.J."/>
            <person name="Petzold A."/>
            <person name="Susuki M."/>
            <person name="Suzuki K.-i.T."/>
            <person name="Hayashi T."/>
            <person name="Toyoda A."/>
            <person name="Oliveira C."/>
            <person name="Osipova E."/>
            <person name="Leigh N.D."/>
            <person name="Simon A."/>
            <person name="Yun M.H."/>
        </authorList>
    </citation>
    <scope>NUCLEOTIDE SEQUENCE</scope>
    <source>
        <strain evidence="2">20211129_DDA</strain>
        <tissue evidence="2">Liver</tissue>
    </source>
</reference>
<feature type="compositionally biased region" description="Basic and acidic residues" evidence="1">
    <location>
        <begin position="44"/>
        <end position="69"/>
    </location>
</feature>